<name>A0A1I6M3Z3_9BACT</name>
<sequence length="509" mass="55556">MPVSANPPMIDRADPRFELLKKGNNARFPDPAVPPPSKIAVCADGAECAAALQQIIAAGLRPTVRSGGHGYEDFWQNNPGGVIIDLSTHDTVDKGKYGYRVGAGTMLGVAYAQLYKKYGVTMPGGSCYAVGAGGHISGGGYGVLSRLFGLTSDWVTSLDVLTVDAHGKVIERHIDKDHDADLFRACRGAGGGNFGIITNFYFEKLPTAPSQVADAGVSFAWEDMTEVKFTKLLQRYGDFFEGRGKDKDTWGLFTFFGVSPASGPQARIGMHAQFCNPDGTARDVAVLHEFFDLFRDLNPLPNGGGGGRNGQTMAPVLQNKDGRPYDISYRHWYEATVNGGVGGGSRGKYKSAYMKQSFSAEECAAAYKFMKSPSAGAMGSVMAIDSYGGAVNDPARLADTSVSQRASIMKLQYQCYWRDKEQDPIHLKFMDDFYTSIYTGPQVGPQYQGTPMGPRFEGCYMNYSDADMLRYKFWPELFYGTGDLYPFLIAVKKKYDPNNVFHSSMSVRA</sequence>
<evidence type="ECO:0000313" key="8">
    <source>
        <dbReference type="Proteomes" id="UP000199024"/>
    </source>
</evidence>
<evidence type="ECO:0000256" key="4">
    <source>
        <dbReference type="ARBA" id="ARBA00022827"/>
    </source>
</evidence>
<keyword evidence="4" id="KW-0274">FAD</keyword>
<dbReference type="InterPro" id="IPR036318">
    <property type="entry name" value="FAD-bd_PCMH-like_sf"/>
</dbReference>
<reference evidence="7 8" key="1">
    <citation type="submission" date="2016-10" db="EMBL/GenBank/DDBJ databases">
        <authorList>
            <person name="de Groot N.N."/>
        </authorList>
    </citation>
    <scope>NUCLEOTIDE SEQUENCE [LARGE SCALE GENOMIC DNA]</scope>
    <source>
        <strain evidence="7 8">DSM 21001</strain>
    </source>
</reference>
<dbReference type="InterPro" id="IPR012951">
    <property type="entry name" value="BBE"/>
</dbReference>
<dbReference type="Gene3D" id="3.30.465.10">
    <property type="match status" value="1"/>
</dbReference>
<comment type="similarity">
    <text evidence="2">Belongs to the oxygen-dependent FAD-linked oxidoreductase family.</text>
</comment>
<dbReference type="PANTHER" id="PTHR42973">
    <property type="entry name" value="BINDING OXIDOREDUCTASE, PUTATIVE (AFU_ORTHOLOGUE AFUA_1G17690)-RELATED"/>
    <property type="match status" value="1"/>
</dbReference>
<dbReference type="RefSeq" id="WP_245781762.1">
    <property type="nucleotide sequence ID" value="NZ_FOZL01000001.1"/>
</dbReference>
<evidence type="ECO:0000256" key="5">
    <source>
        <dbReference type="ARBA" id="ARBA00023002"/>
    </source>
</evidence>
<dbReference type="PANTHER" id="PTHR42973:SF39">
    <property type="entry name" value="FAD-BINDING PCMH-TYPE DOMAIN-CONTAINING PROTEIN"/>
    <property type="match status" value="1"/>
</dbReference>
<dbReference type="Proteomes" id="UP000199024">
    <property type="component" value="Unassembled WGS sequence"/>
</dbReference>
<dbReference type="InterPro" id="IPR050416">
    <property type="entry name" value="FAD-linked_Oxidoreductase"/>
</dbReference>
<gene>
    <name evidence="7" type="ORF">SAMN05421771_1788</name>
</gene>
<evidence type="ECO:0000259" key="6">
    <source>
        <dbReference type="PROSITE" id="PS51387"/>
    </source>
</evidence>
<dbReference type="SUPFAM" id="SSF56176">
    <property type="entry name" value="FAD-binding/transporter-associated domain-like"/>
    <property type="match status" value="1"/>
</dbReference>
<dbReference type="AlphaFoldDB" id="A0A1I6M3Z3"/>
<dbReference type="Pfam" id="PF01565">
    <property type="entry name" value="FAD_binding_4"/>
    <property type="match status" value="1"/>
</dbReference>
<evidence type="ECO:0000313" key="7">
    <source>
        <dbReference type="EMBL" id="SFS10400.1"/>
    </source>
</evidence>
<keyword evidence="3" id="KW-0285">Flavoprotein</keyword>
<dbReference type="Gene3D" id="3.40.462.20">
    <property type="match status" value="1"/>
</dbReference>
<dbReference type="InterPro" id="IPR006094">
    <property type="entry name" value="Oxid_FAD_bind_N"/>
</dbReference>
<dbReference type="STRING" id="474950.SAMN05421771_1788"/>
<dbReference type="Pfam" id="PF08031">
    <property type="entry name" value="BBE"/>
    <property type="match status" value="1"/>
</dbReference>
<keyword evidence="8" id="KW-1185">Reference proteome</keyword>
<dbReference type="GO" id="GO:0071949">
    <property type="term" value="F:FAD binding"/>
    <property type="evidence" value="ECO:0007669"/>
    <property type="project" value="InterPro"/>
</dbReference>
<evidence type="ECO:0000256" key="3">
    <source>
        <dbReference type="ARBA" id="ARBA00022630"/>
    </source>
</evidence>
<organism evidence="7 8">
    <name type="scientific">Granulicella pectinivorans</name>
    <dbReference type="NCBI Taxonomy" id="474950"/>
    <lineage>
        <taxon>Bacteria</taxon>
        <taxon>Pseudomonadati</taxon>
        <taxon>Acidobacteriota</taxon>
        <taxon>Terriglobia</taxon>
        <taxon>Terriglobales</taxon>
        <taxon>Acidobacteriaceae</taxon>
        <taxon>Granulicella</taxon>
    </lineage>
</organism>
<keyword evidence="5" id="KW-0560">Oxidoreductase</keyword>
<dbReference type="GO" id="GO:0016491">
    <property type="term" value="F:oxidoreductase activity"/>
    <property type="evidence" value="ECO:0007669"/>
    <property type="project" value="UniProtKB-KW"/>
</dbReference>
<dbReference type="InterPro" id="IPR016166">
    <property type="entry name" value="FAD-bd_PCMH"/>
</dbReference>
<evidence type="ECO:0000256" key="2">
    <source>
        <dbReference type="ARBA" id="ARBA00005466"/>
    </source>
</evidence>
<accession>A0A1I6M3Z3</accession>
<feature type="domain" description="FAD-binding PCMH-type" evidence="6">
    <location>
        <begin position="32"/>
        <end position="207"/>
    </location>
</feature>
<dbReference type="EMBL" id="FOZL01000001">
    <property type="protein sequence ID" value="SFS10400.1"/>
    <property type="molecule type" value="Genomic_DNA"/>
</dbReference>
<dbReference type="PROSITE" id="PS51387">
    <property type="entry name" value="FAD_PCMH"/>
    <property type="match status" value="1"/>
</dbReference>
<protein>
    <submittedName>
        <fullName evidence="7">FAD/FMN-containing dehydrogenase</fullName>
    </submittedName>
</protein>
<dbReference type="InterPro" id="IPR016169">
    <property type="entry name" value="FAD-bd_PCMH_sub2"/>
</dbReference>
<evidence type="ECO:0000256" key="1">
    <source>
        <dbReference type="ARBA" id="ARBA00001974"/>
    </source>
</evidence>
<comment type="cofactor">
    <cofactor evidence="1">
        <name>FAD</name>
        <dbReference type="ChEBI" id="CHEBI:57692"/>
    </cofactor>
</comment>
<proteinExistence type="inferred from homology"/>